<reference evidence="1 2" key="1">
    <citation type="submission" date="2012-06" db="EMBL/GenBank/DDBJ databases">
        <title>The complete chromosome of genome of Turneriella parva DSM 21527.</title>
        <authorList>
            <consortium name="US DOE Joint Genome Institute (JGI-PGF)"/>
            <person name="Lucas S."/>
            <person name="Han J."/>
            <person name="Lapidus A."/>
            <person name="Bruce D."/>
            <person name="Goodwin L."/>
            <person name="Pitluck S."/>
            <person name="Peters L."/>
            <person name="Kyrpides N."/>
            <person name="Mavromatis K."/>
            <person name="Ivanova N."/>
            <person name="Mikhailova N."/>
            <person name="Chertkov O."/>
            <person name="Detter J.C."/>
            <person name="Tapia R."/>
            <person name="Han C."/>
            <person name="Land M."/>
            <person name="Hauser L."/>
            <person name="Markowitz V."/>
            <person name="Cheng J.-F."/>
            <person name="Hugenholtz P."/>
            <person name="Woyke T."/>
            <person name="Wu D."/>
            <person name="Gronow S."/>
            <person name="Wellnitz S."/>
            <person name="Brambilla E."/>
            <person name="Klenk H.-P."/>
            <person name="Eisen J.A."/>
        </authorList>
    </citation>
    <scope>NUCLEOTIDE SEQUENCE [LARGE SCALE GENOMIC DNA]</scope>
    <source>
        <strain evidence="2">ATCC BAA-1111 / DSM 21527 / NCTC 11395 / H</strain>
    </source>
</reference>
<protein>
    <recommendedName>
        <fullName evidence="3">Outer membrane protein beta-barrel domain-containing protein</fullName>
    </recommendedName>
</protein>
<keyword evidence="2" id="KW-1185">Reference proteome</keyword>
<name>I4B3Y8_TURPD</name>
<dbReference type="Proteomes" id="UP000006048">
    <property type="component" value="Chromosome"/>
</dbReference>
<dbReference type="RefSeq" id="WP_014802510.1">
    <property type="nucleotide sequence ID" value="NC_018020.1"/>
</dbReference>
<evidence type="ECO:0000313" key="2">
    <source>
        <dbReference type="Proteomes" id="UP000006048"/>
    </source>
</evidence>
<accession>I4B3Y8</accession>
<organism evidence="1 2">
    <name type="scientific">Turneriella parva (strain ATCC BAA-1111 / DSM 21527 / NCTC 11395 / H)</name>
    <name type="common">Leptospira parva</name>
    <dbReference type="NCBI Taxonomy" id="869212"/>
    <lineage>
        <taxon>Bacteria</taxon>
        <taxon>Pseudomonadati</taxon>
        <taxon>Spirochaetota</taxon>
        <taxon>Spirochaetia</taxon>
        <taxon>Leptospirales</taxon>
        <taxon>Leptospiraceae</taxon>
        <taxon>Turneriella</taxon>
    </lineage>
</organism>
<dbReference type="AlphaFoldDB" id="I4B3Y8"/>
<gene>
    <name evidence="1" type="ordered locus">Turpa_1347</name>
</gene>
<dbReference type="KEGG" id="tpx:Turpa_1347"/>
<dbReference type="EMBL" id="CP002959">
    <property type="protein sequence ID" value="AFM11995.1"/>
    <property type="molecule type" value="Genomic_DNA"/>
</dbReference>
<proteinExistence type="predicted"/>
<sequence>MKKYLFQNLIIFVLTVTSLQPSEKAISSPFKRHTFEIGGSIGFKFWTETYAYEYEGSPNKYDNAYTFYKRYSIDFAPQLSYFLIDNLYAYFGPEFGIIGTASRTYNIATQEFLSEWPFYYRTTFRPYLGFGYIIQLGERLYLSTSLDFQLTNYSFNKSTRTGYEAREPDLSRINLRIAPKYRLTESVYLNLFLVLFYETDRLHTKFASQISIGTPIDNLGMSLFYGISKTISF</sequence>
<evidence type="ECO:0000313" key="1">
    <source>
        <dbReference type="EMBL" id="AFM11995.1"/>
    </source>
</evidence>
<dbReference type="STRING" id="869212.Turpa_1347"/>
<evidence type="ECO:0008006" key="3">
    <source>
        <dbReference type="Google" id="ProtNLM"/>
    </source>
</evidence>
<dbReference type="HOGENOM" id="CLU_1189493_0_0_12"/>